<organism evidence="4 5">
    <name type="scientific">Advenella faeciporci</name>
    <dbReference type="NCBI Taxonomy" id="797535"/>
    <lineage>
        <taxon>Bacteria</taxon>
        <taxon>Pseudomonadati</taxon>
        <taxon>Pseudomonadota</taxon>
        <taxon>Betaproteobacteria</taxon>
        <taxon>Burkholderiales</taxon>
        <taxon>Alcaligenaceae</taxon>
    </lineage>
</organism>
<evidence type="ECO:0000313" key="4">
    <source>
        <dbReference type="EMBL" id="GGW87759.1"/>
    </source>
</evidence>
<reference evidence="4" key="1">
    <citation type="journal article" date="2014" name="Int. J. Syst. Evol. Microbiol.">
        <title>Complete genome sequence of Corynebacterium casei LMG S-19264T (=DSM 44701T), isolated from a smear-ripened cheese.</title>
        <authorList>
            <consortium name="US DOE Joint Genome Institute (JGI-PGF)"/>
            <person name="Walter F."/>
            <person name="Albersmeier A."/>
            <person name="Kalinowski J."/>
            <person name="Ruckert C."/>
        </authorList>
    </citation>
    <scope>NUCLEOTIDE SEQUENCE</scope>
    <source>
        <strain evidence="4">KCTC 23732</strain>
    </source>
</reference>
<evidence type="ECO:0000313" key="5">
    <source>
        <dbReference type="Proteomes" id="UP000608345"/>
    </source>
</evidence>
<dbReference type="GO" id="GO:0008933">
    <property type="term" value="F:peptidoglycan lytic transglycosylase activity"/>
    <property type="evidence" value="ECO:0007669"/>
    <property type="project" value="TreeGrafter"/>
</dbReference>
<accession>A0A918MYC1</accession>
<evidence type="ECO:0000256" key="1">
    <source>
        <dbReference type="PIRSR" id="PIRSR611757-1"/>
    </source>
</evidence>
<dbReference type="CDD" id="cd13399">
    <property type="entry name" value="Slt35-like"/>
    <property type="match status" value="1"/>
</dbReference>
<protein>
    <submittedName>
        <fullName evidence="4">Murein transglycosylase</fullName>
    </submittedName>
</protein>
<dbReference type="PANTHER" id="PTHR30163:SF9">
    <property type="entry name" value="MEMBRANE-BOUND LYTIC MUREIN TRANSGLYCOSYLASE B"/>
    <property type="match status" value="1"/>
</dbReference>
<dbReference type="NCBIfam" id="TIGR02282">
    <property type="entry name" value="MltB"/>
    <property type="match status" value="1"/>
</dbReference>
<dbReference type="InterPro" id="IPR043426">
    <property type="entry name" value="MltB-like"/>
</dbReference>
<dbReference type="InterPro" id="IPR031304">
    <property type="entry name" value="SLT_2"/>
</dbReference>
<feature type="chain" id="PRO_5037874216" evidence="2">
    <location>
        <begin position="23"/>
        <end position="378"/>
    </location>
</feature>
<dbReference type="EMBL" id="BMYS01000011">
    <property type="protein sequence ID" value="GGW87759.1"/>
    <property type="molecule type" value="Genomic_DNA"/>
</dbReference>
<proteinExistence type="predicted"/>
<dbReference type="GO" id="GO:0009253">
    <property type="term" value="P:peptidoglycan catabolic process"/>
    <property type="evidence" value="ECO:0007669"/>
    <property type="project" value="TreeGrafter"/>
</dbReference>
<dbReference type="SUPFAM" id="SSF53955">
    <property type="entry name" value="Lysozyme-like"/>
    <property type="match status" value="1"/>
</dbReference>
<dbReference type="InterPro" id="IPR023346">
    <property type="entry name" value="Lysozyme-like_dom_sf"/>
</dbReference>
<feature type="domain" description="Transglycosylase SLT" evidence="3">
    <location>
        <begin position="59"/>
        <end position="362"/>
    </location>
</feature>
<comment type="caution">
    <text evidence="4">The sequence shown here is derived from an EMBL/GenBank/DDBJ whole genome shotgun (WGS) entry which is preliminary data.</text>
</comment>
<dbReference type="Pfam" id="PF13406">
    <property type="entry name" value="SLT_2"/>
    <property type="match status" value="1"/>
</dbReference>
<dbReference type="Gene3D" id="1.10.8.350">
    <property type="entry name" value="Bacterial muramidase"/>
    <property type="match status" value="1"/>
</dbReference>
<reference evidence="4" key="2">
    <citation type="submission" date="2020-09" db="EMBL/GenBank/DDBJ databases">
        <authorList>
            <person name="Sun Q."/>
            <person name="Kim S."/>
        </authorList>
    </citation>
    <scope>NUCLEOTIDE SEQUENCE</scope>
    <source>
        <strain evidence="4">KCTC 23732</strain>
    </source>
</reference>
<keyword evidence="2" id="KW-0732">Signal</keyword>
<keyword evidence="5" id="KW-1185">Reference proteome</keyword>
<dbReference type="AlphaFoldDB" id="A0A918MYC1"/>
<feature type="active site" evidence="1">
    <location>
        <position position="155"/>
    </location>
</feature>
<dbReference type="PROSITE" id="PS51257">
    <property type="entry name" value="PROKAR_LIPOPROTEIN"/>
    <property type="match status" value="1"/>
</dbReference>
<feature type="signal peptide" evidence="2">
    <location>
        <begin position="1"/>
        <end position="22"/>
    </location>
</feature>
<dbReference type="InterPro" id="IPR011757">
    <property type="entry name" value="Lytic_transglycosylase_MltB"/>
</dbReference>
<dbReference type="Gene3D" id="1.10.530.10">
    <property type="match status" value="1"/>
</dbReference>
<dbReference type="Proteomes" id="UP000608345">
    <property type="component" value="Unassembled WGS sequence"/>
</dbReference>
<dbReference type="RefSeq" id="WP_189385081.1">
    <property type="nucleotide sequence ID" value="NZ_BAABFY010000006.1"/>
</dbReference>
<evidence type="ECO:0000259" key="3">
    <source>
        <dbReference type="Pfam" id="PF13406"/>
    </source>
</evidence>
<sequence length="378" mass="41927">MILKTRNTLLPALCTLLLTACAGAPLEQTNKTAVNNTNASAISAKTGWEVENSPLSADRARFIKQVSQRYGIPESYIQNLLDNAQYNERVANLIMPQGPKGRIKRVWPSYRARFVDPVRLRHGTEFWNANRSALNQAERQYGVPAAIIASIIGVETVYGRYMGSFRMLDTLYTLGFKHPDASRPEKSQMFRNQLAALINLDYQGKLNALQEEGSFAGATGLPQFMPISILHYAIDGDKNGKIDLRNSKEDAIMSVANFLLKHGWQNNTPVFAPVRLPANPASLVDGGLEPYLSWTQLQSSGATLAGNSTNSNWKSGKQLGIINLPDEIRGQTEYRTATPNFFAITKYNRSYFYATAVADLAQALAQKQRDNGYNVIFP</sequence>
<evidence type="ECO:0000256" key="2">
    <source>
        <dbReference type="SAM" id="SignalP"/>
    </source>
</evidence>
<name>A0A918MYC1_9BURK</name>
<dbReference type="PANTHER" id="PTHR30163">
    <property type="entry name" value="MEMBRANE-BOUND LYTIC MUREIN TRANSGLYCOSYLASE B"/>
    <property type="match status" value="1"/>
</dbReference>
<gene>
    <name evidence="4" type="primary">mltB</name>
    <name evidence="4" type="ORF">GCM10011450_17120</name>
</gene>